<evidence type="ECO:0000256" key="1">
    <source>
        <dbReference type="SAM" id="MobiDB-lite"/>
    </source>
</evidence>
<gene>
    <name evidence="2" type="ORF">PCOR1329_LOCUS14101</name>
</gene>
<dbReference type="EMBL" id="CAUYUJ010004202">
    <property type="protein sequence ID" value="CAK0808525.1"/>
    <property type="molecule type" value="Genomic_DNA"/>
</dbReference>
<feature type="region of interest" description="Disordered" evidence="1">
    <location>
        <begin position="1"/>
        <end position="45"/>
    </location>
</feature>
<dbReference type="Proteomes" id="UP001189429">
    <property type="component" value="Unassembled WGS sequence"/>
</dbReference>
<feature type="non-terminal residue" evidence="2">
    <location>
        <position position="1"/>
    </location>
</feature>
<evidence type="ECO:0000313" key="2">
    <source>
        <dbReference type="EMBL" id="CAK0808525.1"/>
    </source>
</evidence>
<comment type="caution">
    <text evidence="2">The sequence shown here is derived from an EMBL/GenBank/DDBJ whole genome shotgun (WGS) entry which is preliminary data.</text>
</comment>
<keyword evidence="3" id="KW-1185">Reference proteome</keyword>
<accession>A0ABN9QWE0</accession>
<proteinExistence type="predicted"/>
<feature type="compositionally biased region" description="Basic and acidic residues" evidence="1">
    <location>
        <begin position="26"/>
        <end position="39"/>
    </location>
</feature>
<evidence type="ECO:0000313" key="3">
    <source>
        <dbReference type="Proteomes" id="UP001189429"/>
    </source>
</evidence>
<sequence length="119" mass="12800">VAPQADALPPLQERGPAAEPPFGECRGMRPEPPGEDRRASTASISKFRSLRHEVDAEIGDIQAESTAEARTVRRVATHQPRSATLPQSARSSWPQHGSWRRDVSPLDDAAGEAPFGVPG</sequence>
<feature type="compositionally biased region" description="Polar residues" evidence="1">
    <location>
        <begin position="79"/>
        <end position="95"/>
    </location>
</feature>
<reference evidence="2" key="1">
    <citation type="submission" date="2023-10" db="EMBL/GenBank/DDBJ databases">
        <authorList>
            <person name="Chen Y."/>
            <person name="Shah S."/>
            <person name="Dougan E. K."/>
            <person name="Thang M."/>
            <person name="Chan C."/>
        </authorList>
    </citation>
    <scope>NUCLEOTIDE SEQUENCE [LARGE SCALE GENOMIC DNA]</scope>
</reference>
<name>A0ABN9QWE0_9DINO</name>
<feature type="region of interest" description="Disordered" evidence="1">
    <location>
        <begin position="65"/>
        <end position="119"/>
    </location>
</feature>
<protein>
    <submittedName>
        <fullName evidence="2">Uncharacterized protein</fullName>
    </submittedName>
</protein>
<organism evidence="2 3">
    <name type="scientific">Prorocentrum cordatum</name>
    <dbReference type="NCBI Taxonomy" id="2364126"/>
    <lineage>
        <taxon>Eukaryota</taxon>
        <taxon>Sar</taxon>
        <taxon>Alveolata</taxon>
        <taxon>Dinophyceae</taxon>
        <taxon>Prorocentrales</taxon>
        <taxon>Prorocentraceae</taxon>
        <taxon>Prorocentrum</taxon>
    </lineage>
</organism>